<evidence type="ECO:0000313" key="9">
    <source>
        <dbReference type="Proteomes" id="UP001198701"/>
    </source>
</evidence>
<dbReference type="InterPro" id="IPR007627">
    <property type="entry name" value="RNA_pol_sigma70_r2"/>
</dbReference>
<evidence type="ECO:0000259" key="6">
    <source>
        <dbReference type="Pfam" id="PF04542"/>
    </source>
</evidence>
<dbReference type="PANTHER" id="PTHR43133">
    <property type="entry name" value="RNA POLYMERASE ECF-TYPE SIGMA FACTO"/>
    <property type="match status" value="1"/>
</dbReference>
<reference evidence="8 9" key="1">
    <citation type="submission" date="2021-11" db="EMBL/GenBank/DDBJ databases">
        <authorList>
            <person name="Huq M.A."/>
        </authorList>
    </citation>
    <scope>NUCLEOTIDE SEQUENCE [LARGE SCALE GENOMIC DNA]</scope>
    <source>
        <strain evidence="8 9">MAHUQ-52</strain>
    </source>
</reference>
<keyword evidence="4" id="KW-0238">DNA-binding</keyword>
<dbReference type="Gene3D" id="1.10.10.10">
    <property type="entry name" value="Winged helix-like DNA-binding domain superfamily/Winged helix DNA-binding domain"/>
    <property type="match status" value="1"/>
</dbReference>
<keyword evidence="5" id="KW-0804">Transcription</keyword>
<dbReference type="EMBL" id="JAJHPV010000004">
    <property type="protein sequence ID" value="MCC6070124.1"/>
    <property type="molecule type" value="Genomic_DNA"/>
</dbReference>
<proteinExistence type="inferred from homology"/>
<dbReference type="PANTHER" id="PTHR43133:SF62">
    <property type="entry name" value="RNA POLYMERASE SIGMA FACTOR SIGZ"/>
    <property type="match status" value="1"/>
</dbReference>
<gene>
    <name evidence="8" type="ORF">LMJ30_03990</name>
</gene>
<dbReference type="InterPro" id="IPR007630">
    <property type="entry name" value="RNA_pol_sigma70_r4"/>
</dbReference>
<dbReference type="Proteomes" id="UP001198701">
    <property type="component" value="Unassembled WGS sequence"/>
</dbReference>
<dbReference type="InterPro" id="IPR014284">
    <property type="entry name" value="RNA_pol_sigma-70_dom"/>
</dbReference>
<evidence type="ECO:0000256" key="4">
    <source>
        <dbReference type="ARBA" id="ARBA00023125"/>
    </source>
</evidence>
<dbReference type="RefSeq" id="WP_229431041.1">
    <property type="nucleotide sequence ID" value="NZ_JAJHPV010000004.1"/>
</dbReference>
<dbReference type="InterPro" id="IPR036388">
    <property type="entry name" value="WH-like_DNA-bd_sf"/>
</dbReference>
<feature type="domain" description="RNA polymerase sigma-70 region 2" evidence="6">
    <location>
        <begin position="70"/>
        <end position="137"/>
    </location>
</feature>
<dbReference type="Pfam" id="PF04542">
    <property type="entry name" value="Sigma70_r2"/>
    <property type="match status" value="1"/>
</dbReference>
<accession>A0ABS8INI2</accession>
<comment type="similarity">
    <text evidence="1">Belongs to the sigma-70 factor family. ECF subfamily.</text>
</comment>
<keyword evidence="9" id="KW-1185">Reference proteome</keyword>
<dbReference type="CDD" id="cd06171">
    <property type="entry name" value="Sigma70_r4"/>
    <property type="match status" value="1"/>
</dbReference>
<dbReference type="InterPro" id="IPR039425">
    <property type="entry name" value="RNA_pol_sigma-70-like"/>
</dbReference>
<evidence type="ECO:0000256" key="3">
    <source>
        <dbReference type="ARBA" id="ARBA00023082"/>
    </source>
</evidence>
<evidence type="ECO:0000259" key="7">
    <source>
        <dbReference type="Pfam" id="PF04545"/>
    </source>
</evidence>
<dbReference type="SUPFAM" id="SSF88946">
    <property type="entry name" value="Sigma2 domain of RNA polymerase sigma factors"/>
    <property type="match status" value="1"/>
</dbReference>
<dbReference type="SUPFAM" id="SSF88659">
    <property type="entry name" value="Sigma3 and sigma4 domains of RNA polymerase sigma factors"/>
    <property type="match status" value="1"/>
</dbReference>
<dbReference type="Pfam" id="PF04545">
    <property type="entry name" value="Sigma70_r4"/>
    <property type="match status" value="1"/>
</dbReference>
<keyword evidence="2" id="KW-0805">Transcription regulation</keyword>
<keyword evidence="3" id="KW-0731">Sigma factor</keyword>
<evidence type="ECO:0000256" key="1">
    <source>
        <dbReference type="ARBA" id="ARBA00010641"/>
    </source>
</evidence>
<dbReference type="Gene3D" id="1.10.1740.10">
    <property type="match status" value="1"/>
</dbReference>
<organism evidence="8 9">
    <name type="scientific">Massilia agrisoli</name>
    <dbReference type="NCBI Taxonomy" id="2892444"/>
    <lineage>
        <taxon>Bacteria</taxon>
        <taxon>Pseudomonadati</taxon>
        <taxon>Pseudomonadota</taxon>
        <taxon>Betaproteobacteria</taxon>
        <taxon>Burkholderiales</taxon>
        <taxon>Oxalobacteraceae</taxon>
        <taxon>Telluria group</taxon>
        <taxon>Massilia</taxon>
    </lineage>
</organism>
<dbReference type="InterPro" id="IPR013325">
    <property type="entry name" value="RNA_pol_sigma_r2"/>
</dbReference>
<name>A0ABS8INI2_9BURK</name>
<dbReference type="NCBIfam" id="TIGR02937">
    <property type="entry name" value="sigma70-ECF"/>
    <property type="match status" value="1"/>
</dbReference>
<evidence type="ECO:0000256" key="2">
    <source>
        <dbReference type="ARBA" id="ARBA00023015"/>
    </source>
</evidence>
<evidence type="ECO:0000256" key="5">
    <source>
        <dbReference type="ARBA" id="ARBA00023163"/>
    </source>
</evidence>
<evidence type="ECO:0000313" key="8">
    <source>
        <dbReference type="EMBL" id="MCC6070124.1"/>
    </source>
</evidence>
<protein>
    <submittedName>
        <fullName evidence="8">Sigma-70 family RNA polymerase sigma factor</fullName>
    </submittedName>
</protein>
<dbReference type="InterPro" id="IPR013324">
    <property type="entry name" value="RNA_pol_sigma_r3/r4-like"/>
</dbReference>
<sequence>MQGLSHVLPDFRNIDRLQCLAEASSLAAQPYLRKISTRLAVSTDSNLDPQQLRAWLLAAARRDANAFRLMYNATSPKLFGFALRILRKRELAEEAMQEAFVAIWNNAGNYDAQLAAPMTWMATIVRNKALDILRRTDDVVEIDAAQFDSEVLNAFRDPGATPIEALQISSDARALAYCMSMLEGQHRQVVGMAFFHDLSHSEVAQKMAVPLGTVKTWIRRSLERLKTCLAKREQA</sequence>
<feature type="domain" description="RNA polymerase sigma-70 region 4" evidence="7">
    <location>
        <begin position="179"/>
        <end position="226"/>
    </location>
</feature>
<comment type="caution">
    <text evidence="8">The sequence shown here is derived from an EMBL/GenBank/DDBJ whole genome shotgun (WGS) entry which is preliminary data.</text>
</comment>